<feature type="domain" description="FAD-binding PCMH-type" evidence="6">
    <location>
        <begin position="180"/>
        <end position="352"/>
    </location>
</feature>
<protein>
    <submittedName>
        <fullName evidence="7">Xanthine dehydrogenase small subunit</fullName>
        <ecNumber evidence="7">1.17.1.4</ecNumber>
    </submittedName>
</protein>
<dbReference type="InterPro" id="IPR012675">
    <property type="entry name" value="Beta-grasp_dom_sf"/>
</dbReference>
<accession>A0A5Q2Q8S2</accession>
<dbReference type="NCBIfam" id="TIGR02963">
    <property type="entry name" value="xanthine_xdhA"/>
    <property type="match status" value="1"/>
</dbReference>
<dbReference type="SUPFAM" id="SSF55447">
    <property type="entry name" value="CO dehydrogenase flavoprotein C-terminal domain-like"/>
    <property type="match status" value="1"/>
</dbReference>
<dbReference type="InterPro" id="IPR006058">
    <property type="entry name" value="2Fe2S_fd_BS"/>
</dbReference>
<keyword evidence="4 7" id="KW-0560">Oxidoreductase</keyword>
<reference evidence="7 8" key="1">
    <citation type="submission" date="2019-11" db="EMBL/GenBank/DDBJ databases">
        <authorList>
            <person name="Khan S.A."/>
            <person name="Jeon C.O."/>
            <person name="Chun B.H."/>
        </authorList>
    </citation>
    <scope>NUCLEOTIDE SEQUENCE [LARGE SCALE GENOMIC DNA]</scope>
    <source>
        <strain evidence="7 8">IMCC 1097</strain>
    </source>
</reference>
<dbReference type="InterPro" id="IPR002888">
    <property type="entry name" value="2Fe-2S-bd"/>
</dbReference>
<evidence type="ECO:0000259" key="6">
    <source>
        <dbReference type="PROSITE" id="PS51387"/>
    </source>
</evidence>
<dbReference type="PIRSF" id="PIRSF036557">
    <property type="entry name" value="XdhA_RC"/>
    <property type="match status" value="1"/>
</dbReference>
<dbReference type="InterPro" id="IPR002346">
    <property type="entry name" value="Mopterin_DH_FAD-bd"/>
</dbReference>
<dbReference type="Pfam" id="PF03450">
    <property type="entry name" value="CO_deh_flav_C"/>
    <property type="match status" value="1"/>
</dbReference>
<dbReference type="GO" id="GO:0005506">
    <property type="term" value="F:iron ion binding"/>
    <property type="evidence" value="ECO:0007669"/>
    <property type="project" value="InterPro"/>
</dbReference>
<evidence type="ECO:0000256" key="4">
    <source>
        <dbReference type="ARBA" id="ARBA00023002"/>
    </source>
</evidence>
<dbReference type="KEGG" id="llp:GH975_11420"/>
<dbReference type="SUPFAM" id="SSF47741">
    <property type="entry name" value="CO dehydrogenase ISP C-domain like"/>
    <property type="match status" value="1"/>
</dbReference>
<keyword evidence="8" id="KW-1185">Reference proteome</keyword>
<dbReference type="SUPFAM" id="SSF54292">
    <property type="entry name" value="2Fe-2S ferredoxin-like"/>
    <property type="match status" value="1"/>
</dbReference>
<keyword evidence="1" id="KW-0285">Flavoprotein</keyword>
<dbReference type="InterPro" id="IPR036683">
    <property type="entry name" value="CO_DH_flav_C_dom_sf"/>
</dbReference>
<dbReference type="InterPro" id="IPR014307">
    <property type="entry name" value="Xanthine_DH_ssu"/>
</dbReference>
<dbReference type="SMART" id="SM01092">
    <property type="entry name" value="CO_deh_flav_C"/>
    <property type="match status" value="1"/>
</dbReference>
<organism evidence="7 8">
    <name type="scientific">Litorivicinus lipolyticus</name>
    <dbReference type="NCBI Taxonomy" id="418701"/>
    <lineage>
        <taxon>Bacteria</taxon>
        <taxon>Pseudomonadati</taxon>
        <taxon>Pseudomonadota</taxon>
        <taxon>Gammaproteobacteria</taxon>
        <taxon>Oceanospirillales</taxon>
        <taxon>Litorivicinaceae</taxon>
        <taxon>Litorivicinus</taxon>
    </lineage>
</organism>
<dbReference type="PROSITE" id="PS00197">
    <property type="entry name" value="2FE2S_FER_1"/>
    <property type="match status" value="1"/>
</dbReference>
<dbReference type="Pfam" id="PF00941">
    <property type="entry name" value="FAD_binding_5"/>
    <property type="match status" value="1"/>
</dbReference>
<evidence type="ECO:0000256" key="1">
    <source>
        <dbReference type="ARBA" id="ARBA00022630"/>
    </source>
</evidence>
<dbReference type="Gene3D" id="3.10.20.30">
    <property type="match status" value="1"/>
</dbReference>
<keyword evidence="5" id="KW-0408">Iron</keyword>
<dbReference type="InterPro" id="IPR036884">
    <property type="entry name" value="2Fe-2S-bd_dom_sf"/>
</dbReference>
<dbReference type="InterPro" id="IPR036010">
    <property type="entry name" value="2Fe-2S_ferredoxin-like_sf"/>
</dbReference>
<dbReference type="InterPro" id="IPR016166">
    <property type="entry name" value="FAD-bd_PCMH"/>
</dbReference>
<proteinExistence type="predicted"/>
<dbReference type="InterPro" id="IPR016169">
    <property type="entry name" value="FAD-bd_PCMH_sub2"/>
</dbReference>
<dbReference type="EMBL" id="CP045871">
    <property type="protein sequence ID" value="QGG81139.1"/>
    <property type="molecule type" value="Genomic_DNA"/>
</dbReference>
<evidence type="ECO:0000313" key="7">
    <source>
        <dbReference type="EMBL" id="QGG81139.1"/>
    </source>
</evidence>
<dbReference type="InterPro" id="IPR016167">
    <property type="entry name" value="FAD-bd_PCMH_sub1"/>
</dbReference>
<gene>
    <name evidence="7" type="primary">xdhA</name>
    <name evidence="7" type="ORF">GH975_11420</name>
</gene>
<dbReference type="GO" id="GO:0004854">
    <property type="term" value="F:xanthine dehydrogenase activity"/>
    <property type="evidence" value="ECO:0007669"/>
    <property type="project" value="UniProtKB-EC"/>
</dbReference>
<evidence type="ECO:0000256" key="5">
    <source>
        <dbReference type="ARBA" id="ARBA00023004"/>
    </source>
</evidence>
<dbReference type="GO" id="GO:0071949">
    <property type="term" value="F:FAD binding"/>
    <property type="evidence" value="ECO:0007669"/>
    <property type="project" value="InterPro"/>
</dbReference>
<name>A0A5Q2Q8S2_9GAMM</name>
<dbReference type="EC" id="1.17.1.4" evidence="7"/>
<dbReference type="PROSITE" id="PS51387">
    <property type="entry name" value="FAD_PCMH"/>
    <property type="match status" value="1"/>
</dbReference>
<dbReference type="InterPro" id="IPR012175">
    <property type="entry name" value="Xanth_DH_ssu_bac"/>
</dbReference>
<sequence>MTTPMKTLVNQVPTELVLSDPQMTTLQWLRAQGLSGTKEGCAEGDCGACTCVIAEHRGDAVEFKPVNTCIQFASALNGKALFTVEGVADGVRLHPLQQALVDAHASQCGFCTPGFVMSLWYGAHAKPPQSRQQSMDLLAGNLCRCTGYGGLLDVADGLGVLPPADWEARLKASVSDALATLDAPAERFQPGDLKAALELRRDYPAAQIVAGNTDVGLWVTKRHQHFEQMIQLDRVAELQRVTVTDQAIELGAMVTYANALEHLGDWPSLQEMIRRIGSTQVRAVGTLGGNIANGSPIGDSPPALMALGADIRLERAGGDRWLALDDFFIEYGRQDLAADELLTRIRIPRGDRFFRSYKLSKRFDQDISAVSLGFSCALVDERIVDPIVAWGGMAGTPVRSPALEAALTGLKPAQAASVVGCLADDVTPLSDMRASAAYRLHAGQGLVQRALLALQGLQPLNLAELSVADLEGGI</sequence>
<keyword evidence="3" id="KW-0274">FAD</keyword>
<evidence type="ECO:0000313" key="8">
    <source>
        <dbReference type="Proteomes" id="UP000388235"/>
    </source>
</evidence>
<dbReference type="Gene3D" id="1.10.150.120">
    <property type="entry name" value="[2Fe-2S]-binding domain"/>
    <property type="match status" value="1"/>
</dbReference>
<evidence type="ECO:0000256" key="3">
    <source>
        <dbReference type="ARBA" id="ARBA00022827"/>
    </source>
</evidence>
<dbReference type="InterPro" id="IPR005107">
    <property type="entry name" value="CO_DH_flav_C"/>
</dbReference>
<dbReference type="InterPro" id="IPR016208">
    <property type="entry name" value="Ald_Oxase/xanthine_DH-like"/>
</dbReference>
<dbReference type="Gene3D" id="3.30.390.50">
    <property type="entry name" value="CO dehydrogenase flavoprotein, C-terminal domain"/>
    <property type="match status" value="1"/>
</dbReference>
<dbReference type="AlphaFoldDB" id="A0A5Q2Q8S2"/>
<dbReference type="GO" id="GO:0051537">
    <property type="term" value="F:2 iron, 2 sulfur cluster binding"/>
    <property type="evidence" value="ECO:0007669"/>
    <property type="project" value="InterPro"/>
</dbReference>
<dbReference type="Pfam" id="PF00111">
    <property type="entry name" value="Fer2"/>
    <property type="match status" value="1"/>
</dbReference>
<dbReference type="Proteomes" id="UP000388235">
    <property type="component" value="Chromosome"/>
</dbReference>
<keyword evidence="2" id="KW-0479">Metal-binding</keyword>
<dbReference type="PANTHER" id="PTHR45444:SF3">
    <property type="entry name" value="XANTHINE DEHYDROGENASE"/>
    <property type="match status" value="1"/>
</dbReference>
<dbReference type="Pfam" id="PF01799">
    <property type="entry name" value="Fer2_2"/>
    <property type="match status" value="1"/>
</dbReference>
<dbReference type="InterPro" id="IPR036318">
    <property type="entry name" value="FAD-bd_PCMH-like_sf"/>
</dbReference>
<dbReference type="SUPFAM" id="SSF56176">
    <property type="entry name" value="FAD-binding/transporter-associated domain-like"/>
    <property type="match status" value="1"/>
</dbReference>
<dbReference type="PANTHER" id="PTHR45444">
    <property type="entry name" value="XANTHINE DEHYDROGENASE"/>
    <property type="match status" value="1"/>
</dbReference>
<dbReference type="Gene3D" id="3.30.43.10">
    <property type="entry name" value="Uridine Diphospho-n-acetylenolpyruvylglucosamine Reductase, domain 2"/>
    <property type="match status" value="1"/>
</dbReference>
<dbReference type="InterPro" id="IPR001041">
    <property type="entry name" value="2Fe-2S_ferredoxin-type"/>
</dbReference>
<dbReference type="Gene3D" id="3.30.465.10">
    <property type="match status" value="1"/>
</dbReference>
<evidence type="ECO:0000256" key="2">
    <source>
        <dbReference type="ARBA" id="ARBA00022723"/>
    </source>
</evidence>
<dbReference type="OrthoDB" id="9775084at2"/>